<evidence type="ECO:0008006" key="4">
    <source>
        <dbReference type="Google" id="ProtNLM"/>
    </source>
</evidence>
<evidence type="ECO:0000256" key="1">
    <source>
        <dbReference type="SAM" id="SignalP"/>
    </source>
</evidence>
<organism evidence="2 3">
    <name type="scientific">Skeletonema marinoi</name>
    <dbReference type="NCBI Taxonomy" id="267567"/>
    <lineage>
        <taxon>Eukaryota</taxon>
        <taxon>Sar</taxon>
        <taxon>Stramenopiles</taxon>
        <taxon>Ochrophyta</taxon>
        <taxon>Bacillariophyta</taxon>
        <taxon>Coscinodiscophyceae</taxon>
        <taxon>Thalassiosirophycidae</taxon>
        <taxon>Thalassiosirales</taxon>
        <taxon>Skeletonemataceae</taxon>
        <taxon>Skeletonema</taxon>
        <taxon>Skeletonema marinoi-dohrnii complex</taxon>
    </lineage>
</organism>
<gene>
    <name evidence="2" type="ORF">QTG54_016560</name>
</gene>
<keyword evidence="1" id="KW-0732">Signal</keyword>
<evidence type="ECO:0000313" key="3">
    <source>
        <dbReference type="Proteomes" id="UP001224775"/>
    </source>
</evidence>
<dbReference type="Proteomes" id="UP001224775">
    <property type="component" value="Unassembled WGS sequence"/>
</dbReference>
<protein>
    <recommendedName>
        <fullName evidence="4">GOLD domain-containing protein</fullName>
    </recommendedName>
</protein>
<comment type="caution">
    <text evidence="2">The sequence shown here is derived from an EMBL/GenBank/DDBJ whole genome shotgun (WGS) entry which is preliminary data.</text>
</comment>
<keyword evidence="3" id="KW-1185">Reference proteome</keyword>
<dbReference type="AlphaFoldDB" id="A0AAD8XSL0"/>
<feature type="chain" id="PRO_5042283574" description="GOLD domain-containing protein" evidence="1">
    <location>
        <begin position="21"/>
        <end position="282"/>
    </location>
</feature>
<name>A0AAD8XSL0_9STRA</name>
<proteinExistence type="predicted"/>
<evidence type="ECO:0000313" key="2">
    <source>
        <dbReference type="EMBL" id="KAK1732757.1"/>
    </source>
</evidence>
<reference evidence="2" key="1">
    <citation type="submission" date="2023-06" db="EMBL/GenBank/DDBJ databases">
        <title>Survivors Of The Sea: Transcriptome response of Skeletonema marinoi to long-term dormancy.</title>
        <authorList>
            <person name="Pinder M.I.M."/>
            <person name="Kourtchenko O."/>
            <person name="Robertson E.K."/>
            <person name="Larsson T."/>
            <person name="Maumus F."/>
            <person name="Osuna-Cruz C.M."/>
            <person name="Vancaester E."/>
            <person name="Stenow R."/>
            <person name="Vandepoele K."/>
            <person name="Ploug H."/>
            <person name="Bruchert V."/>
            <person name="Godhe A."/>
            <person name="Topel M."/>
        </authorList>
    </citation>
    <scope>NUCLEOTIDE SEQUENCE</scope>
    <source>
        <strain evidence="2">R05AC</strain>
    </source>
</reference>
<dbReference type="EMBL" id="JATAAI010000058">
    <property type="protein sequence ID" value="KAK1732757.1"/>
    <property type="molecule type" value="Genomic_DNA"/>
</dbReference>
<feature type="signal peptide" evidence="1">
    <location>
        <begin position="1"/>
        <end position="20"/>
    </location>
</feature>
<sequence length="282" mass="31552">MRWISVQLLLVVSLSDISHAFTGRSLLQRIENTQATLAIEVGRIPGTAMPPEWAASGAKLGFTLEVGFTDNAEQSTKEKLGGDAMMGTRTQTILPLNEPSFISVSGSEFIDVKPGAYGCQIQDRDSEQYALRWHLDFPNGARRNDVELPAERIYFLSRCWLPSSTDESMLALENARKEKKQVMSTIELTNARLNKIRSSPPAGNLLGDVVQNAFNFRHIVKLVERKKKLQSQLNDLEKAYPLDSDKIISGPNEVSYAKDGVIAVKRGSKYLWIGRFKFTELF</sequence>
<accession>A0AAD8XSL0</accession>